<dbReference type="OMA" id="HEGFRAQ"/>
<keyword evidence="7 8" id="KW-0539">Nucleus</keyword>
<evidence type="ECO:0000256" key="5">
    <source>
        <dbReference type="ARBA" id="ARBA00022679"/>
    </source>
</evidence>
<dbReference type="SUPFAM" id="SSF53335">
    <property type="entry name" value="S-adenosyl-L-methionine-dependent methyltransferases"/>
    <property type="match status" value="1"/>
</dbReference>
<dbReference type="Gene3D" id="3.40.50.150">
    <property type="entry name" value="Vaccinia Virus protein VP39"/>
    <property type="match status" value="1"/>
</dbReference>
<dbReference type="GO" id="GO:0006364">
    <property type="term" value="P:rRNA processing"/>
    <property type="evidence" value="ECO:0007669"/>
    <property type="project" value="UniProtKB-UniRule"/>
</dbReference>
<dbReference type="GO" id="GO:0005730">
    <property type="term" value="C:nucleolus"/>
    <property type="evidence" value="ECO:0007669"/>
    <property type="project" value="UniProtKB-SubCell"/>
</dbReference>
<evidence type="ECO:0000313" key="10">
    <source>
        <dbReference type="EMBL" id="CDF36979.1"/>
    </source>
</evidence>
<name>R7QG02_CHOCR</name>
<evidence type="ECO:0000256" key="9">
    <source>
        <dbReference type="SAM" id="MobiDB-lite"/>
    </source>
</evidence>
<keyword evidence="6 8" id="KW-0949">S-adenosyl-L-methionine</keyword>
<feature type="compositionally biased region" description="Basic residues" evidence="9">
    <location>
        <begin position="178"/>
        <end position="195"/>
    </location>
</feature>
<evidence type="ECO:0000256" key="6">
    <source>
        <dbReference type="ARBA" id="ARBA00022691"/>
    </source>
</evidence>
<dbReference type="GO" id="GO:0008168">
    <property type="term" value="F:methyltransferase activity"/>
    <property type="evidence" value="ECO:0007669"/>
    <property type="project" value="UniProtKB-KW"/>
</dbReference>
<dbReference type="KEGG" id="ccp:CHC_T00004969001"/>
<dbReference type="AlphaFoldDB" id="R7QG02"/>
<dbReference type="EMBL" id="HG001808">
    <property type="protein sequence ID" value="CDF36979.1"/>
    <property type="molecule type" value="Genomic_DNA"/>
</dbReference>
<dbReference type="GO" id="GO:0032259">
    <property type="term" value="P:methylation"/>
    <property type="evidence" value="ECO:0007669"/>
    <property type="project" value="UniProtKB-KW"/>
</dbReference>
<dbReference type="InterPro" id="IPR029063">
    <property type="entry name" value="SAM-dependent_MTases_sf"/>
</dbReference>
<dbReference type="OrthoDB" id="10258825at2759"/>
<dbReference type="GeneID" id="17324509"/>
<dbReference type="EC" id="2.1.1.-" evidence="8"/>
<keyword evidence="5 8" id="KW-0808">Transferase</keyword>
<dbReference type="RefSeq" id="XP_005716798.1">
    <property type="nucleotide sequence ID" value="XM_005716741.1"/>
</dbReference>
<evidence type="ECO:0000256" key="3">
    <source>
        <dbReference type="ARBA" id="ARBA00022552"/>
    </source>
</evidence>
<keyword evidence="4 8" id="KW-0489">Methyltransferase</keyword>
<evidence type="ECO:0000313" key="11">
    <source>
        <dbReference type="Proteomes" id="UP000012073"/>
    </source>
</evidence>
<gene>
    <name evidence="10" type="ORF">CHC_T00004969001</name>
</gene>
<proteinExistence type="inferred from homology"/>
<comment type="similarity">
    <text evidence="2 8">Belongs to the methyltransferase superfamily. RRP8 family.</text>
</comment>
<dbReference type="Gene3D" id="1.10.10.2150">
    <property type="entry name" value="Ribosomal RNA-processing protein 8, N-terminal domain"/>
    <property type="match status" value="1"/>
</dbReference>
<dbReference type="PANTHER" id="PTHR12787:SF0">
    <property type="entry name" value="RIBOSOMAL RNA-PROCESSING PROTEIN 8"/>
    <property type="match status" value="1"/>
</dbReference>
<evidence type="ECO:0000256" key="1">
    <source>
        <dbReference type="ARBA" id="ARBA00004604"/>
    </source>
</evidence>
<feature type="region of interest" description="Disordered" evidence="9">
    <location>
        <begin position="167"/>
        <end position="197"/>
    </location>
</feature>
<dbReference type="Proteomes" id="UP000012073">
    <property type="component" value="Unassembled WGS sequence"/>
</dbReference>
<reference evidence="11" key="1">
    <citation type="journal article" date="2013" name="Proc. Natl. Acad. Sci. U.S.A.">
        <title>Genome structure and metabolic features in the red seaweed Chondrus crispus shed light on evolution of the Archaeplastida.</title>
        <authorList>
            <person name="Collen J."/>
            <person name="Porcel B."/>
            <person name="Carre W."/>
            <person name="Ball S.G."/>
            <person name="Chaparro C."/>
            <person name="Tonon T."/>
            <person name="Barbeyron T."/>
            <person name="Michel G."/>
            <person name="Noel B."/>
            <person name="Valentin K."/>
            <person name="Elias M."/>
            <person name="Artiguenave F."/>
            <person name="Arun A."/>
            <person name="Aury J.M."/>
            <person name="Barbosa-Neto J.F."/>
            <person name="Bothwell J.H."/>
            <person name="Bouget F.Y."/>
            <person name="Brillet L."/>
            <person name="Cabello-Hurtado F."/>
            <person name="Capella-Gutierrez S."/>
            <person name="Charrier B."/>
            <person name="Cladiere L."/>
            <person name="Cock J.M."/>
            <person name="Coelho S.M."/>
            <person name="Colleoni C."/>
            <person name="Czjzek M."/>
            <person name="Da Silva C."/>
            <person name="Delage L."/>
            <person name="Denoeud F."/>
            <person name="Deschamps P."/>
            <person name="Dittami S.M."/>
            <person name="Gabaldon T."/>
            <person name="Gachon C.M."/>
            <person name="Groisillier A."/>
            <person name="Herve C."/>
            <person name="Jabbari K."/>
            <person name="Katinka M."/>
            <person name="Kloareg B."/>
            <person name="Kowalczyk N."/>
            <person name="Labadie K."/>
            <person name="Leblanc C."/>
            <person name="Lopez P.J."/>
            <person name="McLachlan D.H."/>
            <person name="Meslet-Cladiere L."/>
            <person name="Moustafa A."/>
            <person name="Nehr Z."/>
            <person name="Nyvall Collen P."/>
            <person name="Panaud O."/>
            <person name="Partensky F."/>
            <person name="Poulain J."/>
            <person name="Rensing S.A."/>
            <person name="Rousvoal S."/>
            <person name="Samson G."/>
            <person name="Symeonidi A."/>
            <person name="Weissenbach J."/>
            <person name="Zambounis A."/>
            <person name="Wincker P."/>
            <person name="Boyen C."/>
        </authorList>
    </citation>
    <scope>NUCLEOTIDE SEQUENCE [LARGE SCALE GENOMIC DNA]</scope>
    <source>
        <strain evidence="11">cv. Stackhouse</strain>
    </source>
</reference>
<dbReference type="STRING" id="2769.R7QG02"/>
<dbReference type="Gramene" id="CDF36979">
    <property type="protein sequence ID" value="CDF36979"/>
    <property type="gene ID" value="CHC_T00004969001"/>
</dbReference>
<evidence type="ECO:0000256" key="2">
    <source>
        <dbReference type="ARBA" id="ARBA00006301"/>
    </source>
</evidence>
<sequence length="243" mass="27153">MYTTTGNESRQLMQENPHLFNVYHMGYSEQVKRWPSNPLDDIIKFLATQDPSLRIADLGCGEARLAKNVPQRQVMSFDLVANNERVTACDIANVPLPDSSVDVVVFCLSLMGTNYADFITEARRILVPDGLMLVAEVASRFEDHDPKDFVRGVESLGFNVDSSHPLTKTHLQSTPVKGKQRRRGGGKKNKKKHKTAQLEESLSSAVFFYKFAFISIKDTSKGDSTRKAGKALPKLAACVYKKR</sequence>
<keyword evidence="11" id="KW-1185">Reference proteome</keyword>
<keyword evidence="3 8" id="KW-0698">rRNA processing</keyword>
<comment type="function">
    <text evidence="8">Probable methyltransferase required to silence rDNA.</text>
</comment>
<evidence type="ECO:0000256" key="7">
    <source>
        <dbReference type="ARBA" id="ARBA00023242"/>
    </source>
</evidence>
<organism evidence="10 11">
    <name type="scientific">Chondrus crispus</name>
    <name type="common">Carrageen Irish moss</name>
    <name type="synonym">Polymorpha crispa</name>
    <dbReference type="NCBI Taxonomy" id="2769"/>
    <lineage>
        <taxon>Eukaryota</taxon>
        <taxon>Rhodophyta</taxon>
        <taxon>Florideophyceae</taxon>
        <taxon>Rhodymeniophycidae</taxon>
        <taxon>Gigartinales</taxon>
        <taxon>Gigartinaceae</taxon>
        <taxon>Chondrus</taxon>
    </lineage>
</organism>
<evidence type="ECO:0000256" key="4">
    <source>
        <dbReference type="ARBA" id="ARBA00022603"/>
    </source>
</evidence>
<dbReference type="CDD" id="cd02440">
    <property type="entry name" value="AdoMet_MTases"/>
    <property type="match status" value="1"/>
</dbReference>
<dbReference type="PANTHER" id="PTHR12787">
    <property type="entry name" value="RIBOSOMAL RNA-PROCESSING PROTEIN 8"/>
    <property type="match status" value="1"/>
</dbReference>
<dbReference type="InterPro" id="IPR042036">
    <property type="entry name" value="RRP8_N"/>
</dbReference>
<evidence type="ECO:0000256" key="8">
    <source>
        <dbReference type="RuleBase" id="RU365074"/>
    </source>
</evidence>
<dbReference type="Pfam" id="PF05148">
    <property type="entry name" value="Methyltransf_8"/>
    <property type="match status" value="1"/>
</dbReference>
<protein>
    <recommendedName>
        <fullName evidence="8">Ribosomal RNA-processing protein 8</fullName>
        <ecNumber evidence="8">2.1.1.-</ecNumber>
    </recommendedName>
</protein>
<dbReference type="InterPro" id="IPR007823">
    <property type="entry name" value="RRP8"/>
</dbReference>
<accession>R7QG02</accession>
<dbReference type="PhylomeDB" id="R7QG02"/>
<comment type="subcellular location">
    <subcellularLocation>
        <location evidence="1 8">Nucleus</location>
        <location evidence="1 8">Nucleolus</location>
    </subcellularLocation>
</comment>